<dbReference type="PANTHER" id="PTHR30283">
    <property type="entry name" value="PEROXIDE STRESS RESPONSE PROTEIN YAAA"/>
    <property type="match status" value="1"/>
</dbReference>
<dbReference type="GO" id="GO:0033194">
    <property type="term" value="P:response to hydroperoxide"/>
    <property type="evidence" value="ECO:0007669"/>
    <property type="project" value="TreeGrafter"/>
</dbReference>
<name>A0A0Y0MLL5_9MICO</name>
<dbReference type="PANTHER" id="PTHR30283:SF4">
    <property type="entry name" value="PEROXIDE STRESS RESISTANCE PROTEIN YAAA"/>
    <property type="match status" value="1"/>
</dbReference>
<organism evidence="1 2">
    <name type="scientific">Microterricola viridarii</name>
    <dbReference type="NCBI Taxonomy" id="412690"/>
    <lineage>
        <taxon>Bacteria</taxon>
        <taxon>Bacillati</taxon>
        <taxon>Actinomycetota</taxon>
        <taxon>Actinomycetes</taxon>
        <taxon>Micrococcales</taxon>
        <taxon>Microbacteriaceae</taxon>
        <taxon>Microterricola</taxon>
    </lineage>
</organism>
<evidence type="ECO:0000313" key="1">
    <source>
        <dbReference type="EMBL" id="AMB57969.1"/>
    </source>
</evidence>
<dbReference type="GO" id="GO:0005829">
    <property type="term" value="C:cytosol"/>
    <property type="evidence" value="ECO:0007669"/>
    <property type="project" value="TreeGrafter"/>
</dbReference>
<dbReference type="Proteomes" id="UP000058305">
    <property type="component" value="Chromosome"/>
</dbReference>
<dbReference type="RefSeq" id="WP_067226485.1">
    <property type="nucleotide sequence ID" value="NZ_CP014145.1"/>
</dbReference>
<dbReference type="KEGG" id="mvd:AWU67_02780"/>
<dbReference type="EMBL" id="CP014145">
    <property type="protein sequence ID" value="AMB57969.1"/>
    <property type="molecule type" value="Genomic_DNA"/>
</dbReference>
<dbReference type="InterPro" id="IPR005583">
    <property type="entry name" value="YaaA"/>
</dbReference>
<sequence>MLILLPPSETKRDGGDGPPLDVARLALPALAPQRRELVDALVQLAEDTDASVAALKLGRTQLFEVERNRQLHTSATMPVIDRYTGVLYDALDAATLSPAARAFAHSHLVVHSALLGPVAALDGVPAYRMSHDSRLPALSLKGHWVPVIRQQFAPLDGVLLDLRSEAYTALGTLPVREGSAYLRVLSEGADGQKRALNHFNKKSKGEFTRVVLEAGIDFGSVDELLDWAPGAGLRLQRHKLATAKAPEELALIV</sequence>
<dbReference type="AlphaFoldDB" id="A0A0Y0MLL5"/>
<keyword evidence="2" id="KW-1185">Reference proteome</keyword>
<evidence type="ECO:0000313" key="2">
    <source>
        <dbReference type="Proteomes" id="UP000058305"/>
    </source>
</evidence>
<accession>A0A0Y0MLL5</accession>
<reference evidence="2" key="2">
    <citation type="submission" date="2016-01" db="EMBL/GenBank/DDBJ databases">
        <title>First complete genome sequence of a species in the genus Microterricola, an extremophilic cold active enzyme producing strain ERGS5:02 isolated from Sikkim Himalaya.</title>
        <authorList>
            <person name="Kumar R."/>
            <person name="Singh D."/>
            <person name="Swarnkar M.K."/>
        </authorList>
    </citation>
    <scope>NUCLEOTIDE SEQUENCE [LARGE SCALE GENOMIC DNA]</scope>
    <source>
        <strain evidence="2">ERGS5:02</strain>
    </source>
</reference>
<proteinExistence type="predicted"/>
<dbReference type="Pfam" id="PF03883">
    <property type="entry name" value="H2O2_YaaD"/>
    <property type="match status" value="1"/>
</dbReference>
<reference evidence="1 2" key="1">
    <citation type="journal article" date="2016" name="J. Biotechnol.">
        <title>First complete genome sequence of a species in the genus Microterricola, an extremophilic cold active enzyme producing bacterial strain ERGS5:02 isolated from Sikkim Himalaya.</title>
        <authorList>
            <person name="Himanshu"/>
            <person name="Swarnkar M.K."/>
            <person name="Singh D."/>
            <person name="Kumar R."/>
        </authorList>
    </citation>
    <scope>NUCLEOTIDE SEQUENCE [LARGE SCALE GENOMIC DNA]</scope>
    <source>
        <strain evidence="1 2">ERGS5:02</strain>
    </source>
</reference>
<dbReference type="OrthoDB" id="3210767at2"/>
<gene>
    <name evidence="1" type="ORF">AWU67_02780</name>
</gene>
<evidence type="ECO:0008006" key="3">
    <source>
        <dbReference type="Google" id="ProtNLM"/>
    </source>
</evidence>
<protein>
    <recommendedName>
        <fullName evidence="3">Peroxide stress protein YaaA</fullName>
    </recommendedName>
</protein>